<name>A0ABU8VF02_9BURK</name>
<evidence type="ECO:0000313" key="4">
    <source>
        <dbReference type="Proteomes" id="UP001365846"/>
    </source>
</evidence>
<evidence type="ECO:0000256" key="2">
    <source>
        <dbReference type="RuleBase" id="RU362097"/>
    </source>
</evidence>
<dbReference type="SUPFAM" id="SSF56954">
    <property type="entry name" value="Outer membrane efflux proteins (OEP)"/>
    <property type="match status" value="1"/>
</dbReference>
<keyword evidence="4" id="KW-1185">Reference proteome</keyword>
<protein>
    <submittedName>
        <fullName evidence="3">Efflux transporter outer membrane subunit</fullName>
    </submittedName>
</protein>
<comment type="similarity">
    <text evidence="1 2">Belongs to the outer membrane factor (OMF) (TC 1.B.17) family.</text>
</comment>
<dbReference type="Pfam" id="PF02321">
    <property type="entry name" value="OEP"/>
    <property type="match status" value="2"/>
</dbReference>
<reference evidence="3 4" key="1">
    <citation type="submission" date="2024-03" db="EMBL/GenBank/DDBJ databases">
        <title>Novel species of the genus Variovorax.</title>
        <authorList>
            <person name="Liu Q."/>
            <person name="Xin Y.-H."/>
        </authorList>
    </citation>
    <scope>NUCLEOTIDE SEQUENCE [LARGE SCALE GENOMIC DNA]</scope>
    <source>
        <strain evidence="3 4">KACC 18899</strain>
    </source>
</reference>
<keyword evidence="2" id="KW-0732">Signal</keyword>
<gene>
    <name evidence="3" type="ORF">WKW77_14260</name>
</gene>
<organism evidence="3 4">
    <name type="scientific">Variovorax ureilyticus</name>
    <dbReference type="NCBI Taxonomy" id="1836198"/>
    <lineage>
        <taxon>Bacteria</taxon>
        <taxon>Pseudomonadati</taxon>
        <taxon>Pseudomonadota</taxon>
        <taxon>Betaproteobacteria</taxon>
        <taxon>Burkholderiales</taxon>
        <taxon>Comamonadaceae</taxon>
        <taxon>Variovorax</taxon>
    </lineage>
</organism>
<dbReference type="Gene3D" id="1.20.1600.10">
    <property type="entry name" value="Outer membrane efflux proteins (OEP)"/>
    <property type="match status" value="1"/>
</dbReference>
<proteinExistence type="inferred from homology"/>
<dbReference type="InterPro" id="IPR003423">
    <property type="entry name" value="OMP_efflux"/>
</dbReference>
<dbReference type="Proteomes" id="UP001365846">
    <property type="component" value="Unassembled WGS sequence"/>
</dbReference>
<dbReference type="EMBL" id="JBBKZU010000005">
    <property type="protein sequence ID" value="MEJ8812243.1"/>
    <property type="molecule type" value="Genomic_DNA"/>
</dbReference>
<accession>A0ABU8VF02</accession>
<dbReference type="PROSITE" id="PS51257">
    <property type="entry name" value="PROKAR_LIPOPROTEIN"/>
    <property type="match status" value="1"/>
</dbReference>
<dbReference type="InterPro" id="IPR010131">
    <property type="entry name" value="MdtP/NodT-like"/>
</dbReference>
<keyword evidence="2" id="KW-0472">Membrane</keyword>
<comment type="caution">
    <text evidence="3">The sequence shown here is derived from an EMBL/GenBank/DDBJ whole genome shotgun (WGS) entry which is preliminary data.</text>
</comment>
<keyword evidence="2" id="KW-0812">Transmembrane</keyword>
<evidence type="ECO:0000313" key="3">
    <source>
        <dbReference type="EMBL" id="MEJ8812243.1"/>
    </source>
</evidence>
<dbReference type="RefSeq" id="WP_340357496.1">
    <property type="nucleotide sequence ID" value="NZ_JBBKZU010000005.1"/>
</dbReference>
<comment type="subcellular location">
    <subcellularLocation>
        <location evidence="2">Cell membrane</location>
        <topology evidence="2">Lipid-anchor</topology>
    </subcellularLocation>
</comment>
<keyword evidence="2" id="KW-1134">Transmembrane beta strand</keyword>
<keyword evidence="2" id="KW-0449">Lipoprotein</keyword>
<sequence>MKTSARFHTTAVAGVASLIAAAMLAGCAVGPDFKPQAAEAPADFATWHGGSAELSDAERTAPAASTAPQGWRMFNDPVLDALQARALEANHDLQTAALHFAQSRAQRSIVESQQGIQVNASAGVSRLRLSESGETSRLIGAINPANSAHLLQILSEPHNFYQAGFDASWELDLWGRVRRSIESADAGVAASQATLAQVQLSVQAEVARHYFELRAVQRQIQLTREDIAASEETLGLVKARADGGLTTDLDVARQNAQTADLRARLPQLLTQEAQATNQITLLLGERPGALQSQLAPLPGNATTAALPDLSLGVPSDMALRRPDIQMAQAQLHAATANIGVAVADLYPRVTIGAKFGFESVDGDSFTDWGSRTWSIGPSLQLPIFDNGRRRATVELRELQQQEAAVAYQQTVLKAWHEIDDALSAYTAERRRNAQLAVRERSSRDALQLARVRYEHGLTDFLVQLDAERTWLQAQRDYTESSSRLALGLVAVSKALGGGAEVATKS</sequence>
<dbReference type="PANTHER" id="PTHR30203">
    <property type="entry name" value="OUTER MEMBRANE CATION EFFLUX PROTEIN"/>
    <property type="match status" value="1"/>
</dbReference>
<keyword evidence="2" id="KW-0564">Palmitate</keyword>
<dbReference type="NCBIfam" id="TIGR01845">
    <property type="entry name" value="outer_NodT"/>
    <property type="match status" value="1"/>
</dbReference>
<dbReference type="Gene3D" id="2.20.200.10">
    <property type="entry name" value="Outer membrane efflux proteins (OEP)"/>
    <property type="match status" value="1"/>
</dbReference>
<evidence type="ECO:0000256" key="1">
    <source>
        <dbReference type="ARBA" id="ARBA00007613"/>
    </source>
</evidence>
<feature type="chain" id="PRO_5044993664" evidence="2">
    <location>
        <begin position="28"/>
        <end position="505"/>
    </location>
</feature>
<dbReference type="PANTHER" id="PTHR30203:SF25">
    <property type="entry name" value="OUTER MEMBRANE PROTEIN-RELATED"/>
    <property type="match status" value="1"/>
</dbReference>
<feature type="signal peptide" evidence="2">
    <location>
        <begin position="1"/>
        <end position="27"/>
    </location>
</feature>